<sequence length="237" mass="26426">MVYLILLLNVLLLGIASCGVLPADKCKLEDSSCMIPAFQKSLPIFMAGIPEYGVEVLDVMKLDDLKFELAGLKFGLKDGTVKGLKNSIIDDVKWDVKNKKINVAYHVDCSIKGHYTAAGRVLILPITGDGQMKLKLKNLNIKLILTYDIEKKDGKDLVKPTSFEYEYEVIDGAHFDFTNLFNGNKELSDAMIIFLNENWKEITKEFGGPMIEESAKKVFKSIVGFFSKNPIGDIAHV</sequence>
<name>A0A0N1PH76_PAPXU</name>
<dbReference type="FunFam" id="3.15.10.30:FF:000001">
    <property type="entry name" value="Takeout-like protein 1"/>
    <property type="match status" value="1"/>
</dbReference>
<evidence type="ECO:0000313" key="6">
    <source>
        <dbReference type="Proteomes" id="UP000053268"/>
    </source>
</evidence>
<evidence type="ECO:0000256" key="2">
    <source>
        <dbReference type="ARBA" id="ARBA00023108"/>
    </source>
</evidence>
<reference evidence="5 6" key="1">
    <citation type="journal article" date="2015" name="Nat. Commun.">
        <title>Outbred genome sequencing and CRISPR/Cas9 gene editing in butterflies.</title>
        <authorList>
            <person name="Li X."/>
            <person name="Fan D."/>
            <person name="Zhang W."/>
            <person name="Liu G."/>
            <person name="Zhang L."/>
            <person name="Zhao L."/>
            <person name="Fang X."/>
            <person name="Chen L."/>
            <person name="Dong Y."/>
            <person name="Chen Y."/>
            <person name="Ding Y."/>
            <person name="Zhao R."/>
            <person name="Feng M."/>
            <person name="Zhu Y."/>
            <person name="Feng Y."/>
            <person name="Jiang X."/>
            <person name="Zhu D."/>
            <person name="Xiang H."/>
            <person name="Feng X."/>
            <person name="Li S."/>
            <person name="Wang J."/>
            <person name="Zhang G."/>
            <person name="Kronforst M.R."/>
            <person name="Wang W."/>
        </authorList>
    </citation>
    <scope>NUCLEOTIDE SEQUENCE [LARGE SCALE GENOMIC DNA]</scope>
    <source>
        <strain evidence="5">Ya'a_city_454_Px</strain>
        <tissue evidence="5">Whole body</tissue>
    </source>
</reference>
<protein>
    <submittedName>
        <fullName evidence="5">Circadian clock-controlled protein</fullName>
    </submittedName>
</protein>
<dbReference type="SMART" id="SM00700">
    <property type="entry name" value="JHBP"/>
    <property type="match status" value="1"/>
</dbReference>
<dbReference type="PANTHER" id="PTHR11008:SF32">
    <property type="entry name" value="CIRCADIAN CLOCK-CONTROLLED PROTEIN DAYWAKE-RELATED"/>
    <property type="match status" value="1"/>
</dbReference>
<dbReference type="PANTHER" id="PTHR11008">
    <property type="entry name" value="PROTEIN TAKEOUT-LIKE PROTEIN"/>
    <property type="match status" value="1"/>
</dbReference>
<dbReference type="InterPro" id="IPR038606">
    <property type="entry name" value="To_sf"/>
</dbReference>
<keyword evidence="2" id="KW-0090">Biological rhythms</keyword>
<keyword evidence="1 4" id="KW-0732">Signal</keyword>
<keyword evidence="6" id="KW-1185">Reference proteome</keyword>
<accession>A0A0N1PH76</accession>
<evidence type="ECO:0000256" key="3">
    <source>
        <dbReference type="ARBA" id="ARBA00060902"/>
    </source>
</evidence>
<organism evidence="5 6">
    <name type="scientific">Papilio xuthus</name>
    <name type="common">Asian swallowtail butterfly</name>
    <dbReference type="NCBI Taxonomy" id="66420"/>
    <lineage>
        <taxon>Eukaryota</taxon>
        <taxon>Metazoa</taxon>
        <taxon>Ecdysozoa</taxon>
        <taxon>Arthropoda</taxon>
        <taxon>Hexapoda</taxon>
        <taxon>Insecta</taxon>
        <taxon>Pterygota</taxon>
        <taxon>Neoptera</taxon>
        <taxon>Endopterygota</taxon>
        <taxon>Lepidoptera</taxon>
        <taxon>Glossata</taxon>
        <taxon>Ditrysia</taxon>
        <taxon>Papilionoidea</taxon>
        <taxon>Papilionidae</taxon>
        <taxon>Papilioninae</taxon>
        <taxon>Papilio</taxon>
    </lineage>
</organism>
<gene>
    <name evidence="5" type="ORF">RR46_01591</name>
</gene>
<feature type="chain" id="PRO_5005879755" evidence="4">
    <location>
        <begin position="19"/>
        <end position="237"/>
    </location>
</feature>
<dbReference type="STRING" id="66420.A0A0N1PH76"/>
<dbReference type="InterPro" id="IPR010562">
    <property type="entry name" value="Haemolymph_juvenile_hormone-bd"/>
</dbReference>
<dbReference type="EMBL" id="KQ459037">
    <property type="protein sequence ID" value="KPJ04307.1"/>
    <property type="molecule type" value="Genomic_DNA"/>
</dbReference>
<dbReference type="Proteomes" id="UP000053268">
    <property type="component" value="Unassembled WGS sequence"/>
</dbReference>
<dbReference type="Gene3D" id="3.15.10.30">
    <property type="entry name" value="Haemolymph juvenile hormone binding protein"/>
    <property type="match status" value="1"/>
</dbReference>
<proteinExistence type="inferred from homology"/>
<dbReference type="Pfam" id="PF06585">
    <property type="entry name" value="JHBP"/>
    <property type="match status" value="1"/>
</dbReference>
<dbReference type="AlphaFoldDB" id="A0A0N1PH76"/>
<dbReference type="GO" id="GO:0005615">
    <property type="term" value="C:extracellular space"/>
    <property type="evidence" value="ECO:0007669"/>
    <property type="project" value="TreeGrafter"/>
</dbReference>
<evidence type="ECO:0000313" key="5">
    <source>
        <dbReference type="EMBL" id="KPJ04307.1"/>
    </source>
</evidence>
<evidence type="ECO:0000256" key="1">
    <source>
        <dbReference type="ARBA" id="ARBA00022729"/>
    </source>
</evidence>
<comment type="similarity">
    <text evidence="3">Belongs to the TO family.</text>
</comment>
<evidence type="ECO:0000256" key="4">
    <source>
        <dbReference type="SAM" id="SignalP"/>
    </source>
</evidence>
<dbReference type="GO" id="GO:0007623">
    <property type="term" value="P:circadian rhythm"/>
    <property type="evidence" value="ECO:0007669"/>
    <property type="project" value="UniProtKB-ARBA"/>
</dbReference>
<feature type="signal peptide" evidence="4">
    <location>
        <begin position="1"/>
        <end position="18"/>
    </location>
</feature>